<feature type="region of interest" description="Disordered" evidence="1">
    <location>
        <begin position="141"/>
        <end position="167"/>
    </location>
</feature>
<evidence type="ECO:0000256" key="1">
    <source>
        <dbReference type="SAM" id="MobiDB-lite"/>
    </source>
</evidence>
<feature type="compositionally biased region" description="Low complexity" evidence="1">
    <location>
        <begin position="147"/>
        <end position="167"/>
    </location>
</feature>
<protein>
    <recommendedName>
        <fullName evidence="2">UBA domain-containing protein</fullName>
    </recommendedName>
</protein>
<dbReference type="AlphaFoldDB" id="A0AA88KIB2"/>
<dbReference type="SUPFAM" id="SSF46934">
    <property type="entry name" value="UBA-like"/>
    <property type="match status" value="1"/>
</dbReference>
<sequence>MNSSYYGPYGQQQQQPHPTPTPFGQPPLYNANNNNPMMMSGVGGNNNTSGMYPNNNIPMGSNNTQRPNSANNNNNNSLRSNNQPPMRTSTTSTPPSSNQRPPMVGQQPYQPPQQPPNFPTQTHLPTTSTVVLPQVPGSYGQPVLIIPSTTPTQQPQPTSTTLPSSHQQNEAIHMLVQTVQQHLEQTKQWKLAIDEQIQYMDLKLSAILDFVKKQDPSAVRELENYERMKNKNSSVNNSQTNLNTNAVGNNNNTTVPPSQPPQQNSQQNSQLMNTSQLNTNLNASINNGYSAYTGFSNIPSQNSNIPNNQSQYQPSQAMVSPQRDTMVNKETEKNKAFVMSNDNNPPSYAKPPTNFNPPSYTEYNQYPKTPSQNYSQPNQVIPPTSSLDLELDELDRELSRPTFSQNKEPNKDFESDVQLICNLGFSEETARNAMMRCGNRAAAINYLLDINTQH</sequence>
<evidence type="ECO:0000313" key="3">
    <source>
        <dbReference type="EMBL" id="KAG2382022.1"/>
    </source>
</evidence>
<feature type="region of interest" description="Disordered" evidence="1">
    <location>
        <begin position="1"/>
        <end position="124"/>
    </location>
</feature>
<gene>
    <name evidence="3" type="ORF">C9374_005814</name>
</gene>
<feature type="region of interest" description="Disordered" evidence="1">
    <location>
        <begin position="227"/>
        <end position="270"/>
    </location>
</feature>
<feature type="compositionally biased region" description="Low complexity" evidence="1">
    <location>
        <begin position="240"/>
        <end position="270"/>
    </location>
</feature>
<organism evidence="3 4">
    <name type="scientific">Naegleria lovaniensis</name>
    <name type="common">Amoeba</name>
    <dbReference type="NCBI Taxonomy" id="51637"/>
    <lineage>
        <taxon>Eukaryota</taxon>
        <taxon>Discoba</taxon>
        <taxon>Heterolobosea</taxon>
        <taxon>Tetramitia</taxon>
        <taxon>Eutetramitia</taxon>
        <taxon>Vahlkampfiidae</taxon>
        <taxon>Naegleria</taxon>
    </lineage>
</organism>
<evidence type="ECO:0000313" key="4">
    <source>
        <dbReference type="Proteomes" id="UP000816034"/>
    </source>
</evidence>
<proteinExistence type="predicted"/>
<feature type="compositionally biased region" description="Pro residues" evidence="1">
    <location>
        <begin position="109"/>
        <end position="118"/>
    </location>
</feature>
<dbReference type="Pfam" id="PF00627">
    <property type="entry name" value="UBA"/>
    <property type="match status" value="1"/>
</dbReference>
<feature type="compositionally biased region" description="Low complexity" evidence="1">
    <location>
        <begin position="61"/>
        <end position="108"/>
    </location>
</feature>
<feature type="compositionally biased region" description="Low complexity" evidence="1">
    <location>
        <begin position="1"/>
        <end position="16"/>
    </location>
</feature>
<comment type="caution">
    <text evidence="3">The sequence shown here is derived from an EMBL/GenBank/DDBJ whole genome shotgun (WGS) entry which is preliminary data.</text>
</comment>
<dbReference type="InterPro" id="IPR009060">
    <property type="entry name" value="UBA-like_sf"/>
</dbReference>
<name>A0AA88KIB2_NAELO</name>
<feature type="domain" description="UBA" evidence="2">
    <location>
        <begin position="414"/>
        <end position="447"/>
    </location>
</feature>
<dbReference type="RefSeq" id="XP_044547701.1">
    <property type="nucleotide sequence ID" value="XM_044695606.1"/>
</dbReference>
<reference evidence="3 4" key="1">
    <citation type="journal article" date="2018" name="BMC Genomics">
        <title>The genome of Naegleria lovaniensis, the basis for a comparative approach to unravel pathogenicity factors of the human pathogenic amoeba N. fowleri.</title>
        <authorList>
            <person name="Liechti N."/>
            <person name="Schurch N."/>
            <person name="Bruggmann R."/>
            <person name="Wittwer M."/>
        </authorList>
    </citation>
    <scope>NUCLEOTIDE SEQUENCE [LARGE SCALE GENOMIC DNA]</scope>
    <source>
        <strain evidence="3 4">ATCC 30569</strain>
    </source>
</reference>
<dbReference type="Gene3D" id="1.10.8.10">
    <property type="entry name" value="DNA helicase RuvA subunit, C-terminal domain"/>
    <property type="match status" value="1"/>
</dbReference>
<feature type="compositionally biased region" description="Polar residues" evidence="1">
    <location>
        <begin position="45"/>
        <end position="60"/>
    </location>
</feature>
<dbReference type="GeneID" id="68098269"/>
<feature type="compositionally biased region" description="Basic and acidic residues" evidence="1">
    <location>
        <begin position="326"/>
        <end position="335"/>
    </location>
</feature>
<dbReference type="Proteomes" id="UP000816034">
    <property type="component" value="Unassembled WGS sequence"/>
</dbReference>
<dbReference type="EMBL" id="PYSW02000025">
    <property type="protein sequence ID" value="KAG2382022.1"/>
    <property type="molecule type" value="Genomic_DNA"/>
</dbReference>
<feature type="compositionally biased region" description="Low complexity" evidence="1">
    <location>
        <begin position="300"/>
        <end position="316"/>
    </location>
</feature>
<feature type="region of interest" description="Disordered" evidence="1">
    <location>
        <begin position="300"/>
        <end position="362"/>
    </location>
</feature>
<keyword evidence="4" id="KW-1185">Reference proteome</keyword>
<evidence type="ECO:0000259" key="2">
    <source>
        <dbReference type="Pfam" id="PF00627"/>
    </source>
</evidence>
<accession>A0AA88KIB2</accession>
<dbReference type="InterPro" id="IPR015940">
    <property type="entry name" value="UBA"/>
</dbReference>